<dbReference type="AlphaFoldDB" id="A0A0M3J0Y0"/>
<evidence type="ECO:0000313" key="2">
    <source>
        <dbReference type="EMBL" id="VDK18377.1"/>
    </source>
</evidence>
<feature type="compositionally biased region" description="Polar residues" evidence="1">
    <location>
        <begin position="23"/>
        <end position="47"/>
    </location>
</feature>
<feature type="compositionally biased region" description="Basic and acidic residues" evidence="1">
    <location>
        <begin position="13"/>
        <end position="22"/>
    </location>
</feature>
<dbReference type="EMBL" id="UYRR01000986">
    <property type="protein sequence ID" value="VDK18377.1"/>
    <property type="molecule type" value="Genomic_DNA"/>
</dbReference>
<proteinExistence type="predicted"/>
<name>A0A0M3J0Y0_ANISI</name>
<reference evidence="2 3" key="2">
    <citation type="submission" date="2018-11" db="EMBL/GenBank/DDBJ databases">
        <authorList>
            <consortium name="Pathogen Informatics"/>
        </authorList>
    </citation>
    <scope>NUCLEOTIDE SEQUENCE [LARGE SCALE GENOMIC DNA]</scope>
</reference>
<organism evidence="4">
    <name type="scientific">Anisakis simplex</name>
    <name type="common">Herring worm</name>
    <dbReference type="NCBI Taxonomy" id="6269"/>
    <lineage>
        <taxon>Eukaryota</taxon>
        <taxon>Metazoa</taxon>
        <taxon>Ecdysozoa</taxon>
        <taxon>Nematoda</taxon>
        <taxon>Chromadorea</taxon>
        <taxon>Rhabditida</taxon>
        <taxon>Spirurina</taxon>
        <taxon>Ascaridomorpha</taxon>
        <taxon>Ascaridoidea</taxon>
        <taxon>Anisakidae</taxon>
        <taxon>Anisakis</taxon>
        <taxon>Anisakis simplex complex</taxon>
    </lineage>
</organism>
<sequence>MIFRFQKKRQIKHMKDGQREGSRGSSDLSETDTSGSQSPQKGTSPKPSRSVPKERGVFVGKYDLKHQTLVNGNEADAFGADRKTADKGIPIKVYFTPV</sequence>
<dbReference type="WBParaSite" id="ASIM_0000117401-mRNA-1">
    <property type="protein sequence ID" value="ASIM_0000117401-mRNA-1"/>
    <property type="gene ID" value="ASIM_0000117401"/>
</dbReference>
<gene>
    <name evidence="2" type="ORF">ASIM_LOCUS1064</name>
</gene>
<accession>A0A0M3J0Y0</accession>
<dbReference type="Proteomes" id="UP000267096">
    <property type="component" value="Unassembled WGS sequence"/>
</dbReference>
<keyword evidence="3" id="KW-1185">Reference proteome</keyword>
<evidence type="ECO:0000313" key="3">
    <source>
        <dbReference type="Proteomes" id="UP000267096"/>
    </source>
</evidence>
<feature type="region of interest" description="Disordered" evidence="1">
    <location>
        <begin position="1"/>
        <end position="56"/>
    </location>
</feature>
<evidence type="ECO:0000256" key="1">
    <source>
        <dbReference type="SAM" id="MobiDB-lite"/>
    </source>
</evidence>
<feature type="compositionally biased region" description="Basic residues" evidence="1">
    <location>
        <begin position="1"/>
        <end position="12"/>
    </location>
</feature>
<reference evidence="4" key="1">
    <citation type="submission" date="2017-02" db="UniProtKB">
        <authorList>
            <consortium name="WormBaseParasite"/>
        </authorList>
    </citation>
    <scope>IDENTIFICATION</scope>
</reference>
<protein>
    <submittedName>
        <fullName evidence="4">LSM14 domain-containing protein</fullName>
    </submittedName>
</protein>
<evidence type="ECO:0000313" key="4">
    <source>
        <dbReference type="WBParaSite" id="ASIM_0000117401-mRNA-1"/>
    </source>
</evidence>